<gene>
    <name evidence="2" type="ORF">HLY00_5449</name>
</gene>
<name>A0A850PQY9_9MYCO</name>
<feature type="compositionally biased region" description="Pro residues" evidence="1">
    <location>
        <begin position="431"/>
        <end position="448"/>
    </location>
</feature>
<evidence type="ECO:0000313" key="3">
    <source>
        <dbReference type="Proteomes" id="UP000570517"/>
    </source>
</evidence>
<proteinExistence type="predicted"/>
<evidence type="ECO:0000313" key="2">
    <source>
        <dbReference type="EMBL" id="NVN50510.1"/>
    </source>
</evidence>
<evidence type="ECO:0000256" key="1">
    <source>
        <dbReference type="SAM" id="MobiDB-lite"/>
    </source>
</evidence>
<protein>
    <submittedName>
        <fullName evidence="2">Uncharacterized protein</fullName>
    </submittedName>
</protein>
<dbReference type="RefSeq" id="WP_178358845.1">
    <property type="nucleotide sequence ID" value="NZ_JABFYL010000024.1"/>
</dbReference>
<feature type="compositionally biased region" description="Pro residues" evidence="1">
    <location>
        <begin position="280"/>
        <end position="298"/>
    </location>
</feature>
<keyword evidence="3" id="KW-1185">Reference proteome</keyword>
<reference evidence="2 3" key="1">
    <citation type="submission" date="2020-05" db="EMBL/GenBank/DDBJ databases">
        <title>Draft genome sequence of Mycobacterium hippocampi DL, isolated from European seabass, Dicentrarchus labrax, reared in fish farms.</title>
        <authorList>
            <person name="Stathopoulou P."/>
            <person name="Asimakis E."/>
            <person name="Tzokas K."/>
            <person name="Batargias C."/>
            <person name="Tsiamis G."/>
        </authorList>
    </citation>
    <scope>NUCLEOTIDE SEQUENCE [LARGE SCALE GENOMIC DNA]</scope>
    <source>
        <strain evidence="2 3">DL</strain>
    </source>
</reference>
<feature type="compositionally biased region" description="Low complexity" evidence="1">
    <location>
        <begin position="299"/>
        <end position="308"/>
    </location>
</feature>
<organism evidence="2 3">
    <name type="scientific">Mycolicibacterium hippocampi</name>
    <dbReference type="NCBI Taxonomy" id="659824"/>
    <lineage>
        <taxon>Bacteria</taxon>
        <taxon>Bacillati</taxon>
        <taxon>Actinomycetota</taxon>
        <taxon>Actinomycetes</taxon>
        <taxon>Mycobacteriales</taxon>
        <taxon>Mycobacteriaceae</taxon>
        <taxon>Mycolicibacterium</taxon>
    </lineage>
</organism>
<feature type="compositionally biased region" description="Gly residues" evidence="1">
    <location>
        <begin position="325"/>
        <end position="340"/>
    </location>
</feature>
<feature type="compositionally biased region" description="Low complexity" evidence="1">
    <location>
        <begin position="449"/>
        <end position="458"/>
    </location>
</feature>
<feature type="region of interest" description="Disordered" evidence="1">
    <location>
        <begin position="276"/>
        <end position="483"/>
    </location>
</feature>
<comment type="caution">
    <text evidence="2">The sequence shown here is derived from an EMBL/GenBank/DDBJ whole genome shotgun (WGS) entry which is preliminary data.</text>
</comment>
<accession>A0A850PQY9</accession>
<dbReference type="EMBL" id="JABFYL010000024">
    <property type="protein sequence ID" value="NVN50510.1"/>
    <property type="molecule type" value="Genomic_DNA"/>
</dbReference>
<dbReference type="Proteomes" id="UP000570517">
    <property type="component" value="Unassembled WGS sequence"/>
</dbReference>
<sequence>MAGNFNVSARLADGVPAVDNLQRYVSACHRLGYRHPDLTLHDAQLHDWYGTERGMDLAALQGDWAALDAAARATQDALAVTERQLSALPAAWQGAGADAALGVLRRHGDAAAAAAAAVRTAAEAFGALRESLWQAVETKVDAVIAIEGRTEAHRAEWLSAAGTVTTGAGDRATADEIIDQAVTPFVDSSIGTDGLAVMRAAMSSVAEAYQRATAEIAAEHQPTFEVPGDLGPRWVAPAVRAGEDRIHCEDRMHCEDRPPPAQLAGPAAAAPTIPSAWAAAPPPAAPPSAPPPVAPPPVTSEVPAAQPAPLVPPGPPMSPPMSPMGGMGSGMPDVGGGLSGLGQQFADTLGGLLGGSDGSLPEPPDLDVPELDDPLEADDEPADEKPADEEPADDEPADDEPAEEPVEEYVAAGESEPEECVEPAGVATEPAPAPTPVPPPAEPLPPADAAPADPVVAEQTPCAIAADELPQVGDPLSGEPGAG</sequence>
<feature type="compositionally biased region" description="Pro residues" evidence="1">
    <location>
        <begin position="309"/>
        <end position="322"/>
    </location>
</feature>
<dbReference type="AlphaFoldDB" id="A0A850PQY9"/>
<feature type="compositionally biased region" description="Acidic residues" evidence="1">
    <location>
        <begin position="364"/>
        <end position="407"/>
    </location>
</feature>